<dbReference type="SUPFAM" id="SSF53671">
    <property type="entry name" value="Aspartate/ornithine carbamoyltransferase"/>
    <property type="match status" value="1"/>
</dbReference>
<dbReference type="Gene3D" id="3.40.50.1370">
    <property type="entry name" value="Aspartate/ornithine carbamoyltransferase"/>
    <property type="match status" value="1"/>
</dbReference>
<dbReference type="Gramene" id="PHT87684">
    <property type="protein sequence ID" value="PHT87684"/>
    <property type="gene ID" value="T459_09790"/>
</dbReference>
<dbReference type="AlphaFoldDB" id="A0A2G3A0C4"/>
<dbReference type="Pfam" id="PF00185">
    <property type="entry name" value="OTCace"/>
    <property type="match status" value="1"/>
</dbReference>
<accession>A0A2G3A0C4</accession>
<comment type="caution">
    <text evidence="4">The sequence shown here is derived from an EMBL/GenBank/DDBJ whole genome shotgun (WGS) entry which is preliminary data.</text>
</comment>
<evidence type="ECO:0000313" key="4">
    <source>
        <dbReference type="EMBL" id="PHT87684.1"/>
    </source>
</evidence>
<dbReference type="EMBL" id="AYRZ02000003">
    <property type="protein sequence ID" value="PHT87684.1"/>
    <property type="molecule type" value="Genomic_DNA"/>
</dbReference>
<dbReference type="GO" id="GO:0016597">
    <property type="term" value="F:amino acid binding"/>
    <property type="evidence" value="ECO:0007669"/>
    <property type="project" value="InterPro"/>
</dbReference>
<keyword evidence="5" id="KW-1185">Reference proteome</keyword>
<dbReference type="InterPro" id="IPR036901">
    <property type="entry name" value="Asp/Orn_carbamoylTrfase_sf"/>
</dbReference>
<dbReference type="Proteomes" id="UP000222542">
    <property type="component" value="Unassembled WGS sequence"/>
</dbReference>
<evidence type="ECO:0000259" key="2">
    <source>
        <dbReference type="Pfam" id="PF00185"/>
    </source>
</evidence>
<name>A0A2G3A0C4_CAPAN</name>
<dbReference type="GO" id="GO:0016743">
    <property type="term" value="F:carboxyl- or carbamoyltransferase activity"/>
    <property type="evidence" value="ECO:0007669"/>
    <property type="project" value="InterPro"/>
</dbReference>
<protein>
    <submittedName>
        <fullName evidence="4">Aspartate carbamoyltransferase, chloroplastic</fullName>
    </submittedName>
</protein>
<proteinExistence type="predicted"/>
<dbReference type="Pfam" id="PF12357">
    <property type="entry name" value="PLD_C"/>
    <property type="match status" value="1"/>
</dbReference>
<feature type="domain" description="Phospholipase D C-terminal" evidence="3">
    <location>
        <begin position="2"/>
        <end position="41"/>
    </location>
</feature>
<dbReference type="InterPro" id="IPR006131">
    <property type="entry name" value="Asp_carbamoyltransf_Asp/Orn-bd"/>
</dbReference>
<evidence type="ECO:0000313" key="5">
    <source>
        <dbReference type="Proteomes" id="UP000222542"/>
    </source>
</evidence>
<organism evidence="4 5">
    <name type="scientific">Capsicum annuum</name>
    <name type="common">Capsicum pepper</name>
    <dbReference type="NCBI Taxonomy" id="4072"/>
    <lineage>
        <taxon>Eukaryota</taxon>
        <taxon>Viridiplantae</taxon>
        <taxon>Streptophyta</taxon>
        <taxon>Embryophyta</taxon>
        <taxon>Tracheophyta</taxon>
        <taxon>Spermatophyta</taxon>
        <taxon>Magnoliopsida</taxon>
        <taxon>eudicotyledons</taxon>
        <taxon>Gunneridae</taxon>
        <taxon>Pentapetalae</taxon>
        <taxon>asterids</taxon>
        <taxon>lamiids</taxon>
        <taxon>Solanales</taxon>
        <taxon>Solanaceae</taxon>
        <taxon>Solanoideae</taxon>
        <taxon>Capsiceae</taxon>
        <taxon>Capsicum</taxon>
    </lineage>
</organism>
<evidence type="ECO:0000259" key="3">
    <source>
        <dbReference type="Pfam" id="PF12357"/>
    </source>
</evidence>
<gene>
    <name evidence="4" type="ORF">T459_09790</name>
</gene>
<dbReference type="STRING" id="4072.A0A2G3A0C4"/>
<keyword evidence="1" id="KW-0808">Transferase</keyword>
<reference evidence="4 5" key="1">
    <citation type="journal article" date="2014" name="Nat. Genet.">
        <title>Genome sequence of the hot pepper provides insights into the evolution of pungency in Capsicum species.</title>
        <authorList>
            <person name="Kim S."/>
            <person name="Park M."/>
            <person name="Yeom S.I."/>
            <person name="Kim Y.M."/>
            <person name="Lee J.M."/>
            <person name="Lee H.A."/>
            <person name="Seo E."/>
            <person name="Choi J."/>
            <person name="Cheong K."/>
            <person name="Kim K.T."/>
            <person name="Jung K."/>
            <person name="Lee G.W."/>
            <person name="Oh S.K."/>
            <person name="Bae C."/>
            <person name="Kim S.B."/>
            <person name="Lee H.Y."/>
            <person name="Kim S.Y."/>
            <person name="Kim M.S."/>
            <person name="Kang B.C."/>
            <person name="Jo Y.D."/>
            <person name="Yang H.B."/>
            <person name="Jeong H.J."/>
            <person name="Kang W.H."/>
            <person name="Kwon J.K."/>
            <person name="Shin C."/>
            <person name="Lim J.Y."/>
            <person name="Park J.H."/>
            <person name="Huh J.H."/>
            <person name="Kim J.S."/>
            <person name="Kim B.D."/>
            <person name="Cohen O."/>
            <person name="Paran I."/>
            <person name="Suh M.C."/>
            <person name="Lee S.B."/>
            <person name="Kim Y.K."/>
            <person name="Shin Y."/>
            <person name="Noh S.J."/>
            <person name="Park J."/>
            <person name="Seo Y.S."/>
            <person name="Kwon S.Y."/>
            <person name="Kim H.A."/>
            <person name="Park J.M."/>
            <person name="Kim H.J."/>
            <person name="Choi S.B."/>
            <person name="Bosland P.W."/>
            <person name="Reeves G."/>
            <person name="Jo S.H."/>
            <person name="Lee B.W."/>
            <person name="Cho H.T."/>
            <person name="Choi H.S."/>
            <person name="Lee M.S."/>
            <person name="Yu Y."/>
            <person name="Do Choi Y."/>
            <person name="Park B.S."/>
            <person name="van Deynze A."/>
            <person name="Ashrafi H."/>
            <person name="Hill T."/>
            <person name="Kim W.T."/>
            <person name="Pai H.S."/>
            <person name="Ahn H.K."/>
            <person name="Yeam I."/>
            <person name="Giovannoni J.J."/>
            <person name="Rose J.K."/>
            <person name="Sorensen I."/>
            <person name="Lee S.J."/>
            <person name="Kim R.W."/>
            <person name="Choi I.Y."/>
            <person name="Choi B.S."/>
            <person name="Lim J.S."/>
            <person name="Lee Y.H."/>
            <person name="Choi D."/>
        </authorList>
    </citation>
    <scope>NUCLEOTIDE SEQUENCE [LARGE SCALE GENOMIC DNA]</scope>
    <source>
        <strain evidence="5">cv. CM334</strain>
    </source>
</reference>
<evidence type="ECO:0000256" key="1">
    <source>
        <dbReference type="ARBA" id="ARBA00022679"/>
    </source>
</evidence>
<dbReference type="InterPro" id="IPR024632">
    <property type="entry name" value="PLipase_D_C"/>
</dbReference>
<reference evidence="4 5" key="2">
    <citation type="journal article" date="2017" name="Genome Biol.">
        <title>New reference genome sequences of hot pepper reveal the massive evolution of plant disease-resistance genes by retroduplication.</title>
        <authorList>
            <person name="Kim S."/>
            <person name="Park J."/>
            <person name="Yeom S.I."/>
            <person name="Kim Y.M."/>
            <person name="Seo E."/>
            <person name="Kim K.T."/>
            <person name="Kim M.S."/>
            <person name="Lee J.M."/>
            <person name="Cheong K."/>
            <person name="Shin H.S."/>
            <person name="Kim S.B."/>
            <person name="Han K."/>
            <person name="Lee J."/>
            <person name="Park M."/>
            <person name="Lee H.A."/>
            <person name="Lee H.Y."/>
            <person name="Lee Y."/>
            <person name="Oh S."/>
            <person name="Lee J.H."/>
            <person name="Choi E."/>
            <person name="Choi E."/>
            <person name="Lee S.E."/>
            <person name="Jeon J."/>
            <person name="Kim H."/>
            <person name="Choi G."/>
            <person name="Song H."/>
            <person name="Lee J."/>
            <person name="Lee S.C."/>
            <person name="Kwon J.K."/>
            <person name="Lee H.Y."/>
            <person name="Koo N."/>
            <person name="Hong Y."/>
            <person name="Kim R.W."/>
            <person name="Kang W.H."/>
            <person name="Huh J.H."/>
            <person name="Kang B.C."/>
            <person name="Yang T.J."/>
            <person name="Lee Y.H."/>
            <person name="Bennetzen J.L."/>
            <person name="Choi D."/>
        </authorList>
    </citation>
    <scope>NUCLEOTIDE SEQUENCE [LARGE SCALE GENOMIC DNA]</scope>
    <source>
        <strain evidence="5">cv. CM334</strain>
    </source>
</reference>
<sequence length="151" mass="17880">MRVFGEHNWLQYTAGEVTEMRGHLLKYPVEIDRTEKVKLLHAYGRTVRSVTHFLVKYQNVKIYFVSHDVVKMKDDIKDYLTSMGVYWEESDDLLEVASKCGVVYQTHIQREKFEERVDLYKESRGKYIVDLSVLNTMQKHAVVMHPLPRLD</sequence>
<feature type="domain" description="Aspartate/ornithine carbamoyltransferase Asp/Orn-binding" evidence="2">
    <location>
        <begin position="43"/>
        <end position="149"/>
    </location>
</feature>
<dbReference type="GO" id="GO:0006520">
    <property type="term" value="P:amino acid metabolic process"/>
    <property type="evidence" value="ECO:0007669"/>
    <property type="project" value="InterPro"/>
</dbReference>